<dbReference type="GO" id="GO:0005737">
    <property type="term" value="C:cytoplasm"/>
    <property type="evidence" value="ECO:0007669"/>
    <property type="project" value="UniProtKB-SubCell"/>
</dbReference>
<dbReference type="InterPro" id="IPR014721">
    <property type="entry name" value="Ribsml_uS5_D2-typ_fold_subgr"/>
</dbReference>
<dbReference type="CDD" id="cd03713">
    <property type="entry name" value="EFG_mtEFG_C"/>
    <property type="match status" value="1"/>
</dbReference>
<evidence type="ECO:0000256" key="1">
    <source>
        <dbReference type="ARBA" id="ARBA00005870"/>
    </source>
</evidence>
<dbReference type="InterPro" id="IPR000795">
    <property type="entry name" value="T_Tr_GTP-bd_dom"/>
</dbReference>
<dbReference type="Pfam" id="PF00679">
    <property type="entry name" value="EFG_C"/>
    <property type="match status" value="1"/>
</dbReference>
<feature type="binding site" evidence="8">
    <location>
        <begin position="148"/>
        <end position="151"/>
    </location>
    <ligand>
        <name>GTP</name>
        <dbReference type="ChEBI" id="CHEBI:37565"/>
    </ligand>
</feature>
<dbReference type="CDD" id="cd01886">
    <property type="entry name" value="EF-G"/>
    <property type="match status" value="1"/>
</dbReference>
<dbReference type="Pfam" id="PF14492">
    <property type="entry name" value="EFG_III"/>
    <property type="match status" value="1"/>
</dbReference>
<dbReference type="CDD" id="cd01434">
    <property type="entry name" value="EFG_mtEFG1_IV"/>
    <property type="match status" value="1"/>
</dbReference>
<dbReference type="CDD" id="cd04088">
    <property type="entry name" value="EFG_mtEFG_II"/>
    <property type="match status" value="1"/>
</dbReference>
<dbReference type="SUPFAM" id="SSF50447">
    <property type="entry name" value="Translation proteins"/>
    <property type="match status" value="1"/>
</dbReference>
<dbReference type="STRING" id="1850250.LPB142_13890"/>
<dbReference type="FunFam" id="3.30.70.240:FF:000001">
    <property type="entry name" value="Elongation factor G"/>
    <property type="match status" value="1"/>
</dbReference>
<name>A0A1D9MER0_9RHOB</name>
<organism evidence="10 11">
    <name type="scientific">Rhodobacter xanthinilyticus</name>
    <dbReference type="NCBI Taxonomy" id="1850250"/>
    <lineage>
        <taxon>Bacteria</taxon>
        <taxon>Pseudomonadati</taxon>
        <taxon>Pseudomonadota</taxon>
        <taxon>Alphaproteobacteria</taxon>
        <taxon>Rhodobacterales</taxon>
        <taxon>Rhodobacter group</taxon>
        <taxon>Rhodobacter</taxon>
    </lineage>
</organism>
<dbReference type="Gene3D" id="3.40.50.300">
    <property type="entry name" value="P-loop containing nucleotide triphosphate hydrolases"/>
    <property type="match status" value="1"/>
</dbReference>
<dbReference type="CDD" id="cd16262">
    <property type="entry name" value="EFG_III"/>
    <property type="match status" value="1"/>
</dbReference>
<feature type="binding site" evidence="8">
    <location>
        <begin position="94"/>
        <end position="98"/>
    </location>
    <ligand>
        <name>GTP</name>
        <dbReference type="ChEBI" id="CHEBI:37565"/>
    </ligand>
</feature>
<dbReference type="InterPro" id="IPR004540">
    <property type="entry name" value="Transl_elong_EFG/EF2"/>
</dbReference>
<keyword evidence="5 8" id="KW-0648">Protein biosynthesis</keyword>
<evidence type="ECO:0000256" key="3">
    <source>
        <dbReference type="ARBA" id="ARBA00022741"/>
    </source>
</evidence>
<dbReference type="InterPro" id="IPR047872">
    <property type="entry name" value="EFG_IV"/>
</dbReference>
<dbReference type="PANTHER" id="PTHR43261">
    <property type="entry name" value="TRANSLATION ELONGATION FACTOR G-RELATED"/>
    <property type="match status" value="1"/>
</dbReference>
<dbReference type="InterPro" id="IPR020568">
    <property type="entry name" value="Ribosomal_Su5_D2-typ_SF"/>
</dbReference>
<dbReference type="Gene3D" id="2.40.30.10">
    <property type="entry name" value="Translation factors"/>
    <property type="match status" value="1"/>
</dbReference>
<dbReference type="FunFam" id="3.30.230.10:FF:000003">
    <property type="entry name" value="Elongation factor G"/>
    <property type="match status" value="1"/>
</dbReference>
<dbReference type="PANTHER" id="PTHR43261:SF1">
    <property type="entry name" value="RIBOSOME-RELEASING FACTOR 2, MITOCHONDRIAL"/>
    <property type="match status" value="1"/>
</dbReference>
<keyword evidence="11" id="KW-1185">Reference proteome</keyword>
<evidence type="ECO:0000256" key="8">
    <source>
        <dbReference type="HAMAP-Rule" id="MF_00054"/>
    </source>
</evidence>
<dbReference type="InterPro" id="IPR031157">
    <property type="entry name" value="G_TR_CS"/>
</dbReference>
<gene>
    <name evidence="8" type="primary">fusA</name>
    <name evidence="10" type="ORF">LPB142_13890</name>
</gene>
<dbReference type="Gene3D" id="3.30.70.870">
    <property type="entry name" value="Elongation Factor G (Translational Gtpase), domain 3"/>
    <property type="match status" value="1"/>
</dbReference>
<keyword evidence="8" id="KW-0963">Cytoplasm</keyword>
<dbReference type="GO" id="GO:0003924">
    <property type="term" value="F:GTPase activity"/>
    <property type="evidence" value="ECO:0007669"/>
    <property type="project" value="InterPro"/>
</dbReference>
<dbReference type="InterPro" id="IPR035649">
    <property type="entry name" value="EFG_V"/>
</dbReference>
<keyword evidence="6 8" id="KW-0342">GTP-binding</keyword>
<dbReference type="PROSITE" id="PS51722">
    <property type="entry name" value="G_TR_2"/>
    <property type="match status" value="1"/>
</dbReference>
<reference evidence="10 11" key="1">
    <citation type="submission" date="2016-10" db="EMBL/GenBank/DDBJ databases">
        <title>Rhodobacter sp. LPB0142, isolated from sea water.</title>
        <authorList>
            <person name="Kim E."/>
            <person name="Yi H."/>
        </authorList>
    </citation>
    <scope>NUCLEOTIDE SEQUENCE [LARGE SCALE GENOMIC DNA]</scope>
    <source>
        <strain evidence="10 11">LPB0142</strain>
    </source>
</reference>
<dbReference type="GO" id="GO:0032790">
    <property type="term" value="P:ribosome disassembly"/>
    <property type="evidence" value="ECO:0007669"/>
    <property type="project" value="TreeGrafter"/>
</dbReference>
<dbReference type="NCBIfam" id="NF009381">
    <property type="entry name" value="PRK12740.1-5"/>
    <property type="match status" value="1"/>
</dbReference>
<comment type="function">
    <text evidence="7 8">Catalyzes the GTP-dependent ribosomal translocation step during translation elongation. During this step, the ribosome changes from the pre-translocational (PRE) to the post-translocational (POST) state as the newly formed A-site-bound peptidyl-tRNA and P-site-bound deacylated tRNA move to the P and E sites, respectively. Catalyzes the coordinated movement of the two tRNA molecules, the mRNA and conformational changes in the ribosome.</text>
</comment>
<dbReference type="SUPFAM" id="SSF54211">
    <property type="entry name" value="Ribosomal protein S5 domain 2-like"/>
    <property type="match status" value="1"/>
</dbReference>
<dbReference type="NCBIfam" id="TIGR00484">
    <property type="entry name" value="EF-G"/>
    <property type="match status" value="1"/>
</dbReference>
<dbReference type="InterPro" id="IPR053905">
    <property type="entry name" value="EF-G-like_DII"/>
</dbReference>
<evidence type="ECO:0000313" key="10">
    <source>
        <dbReference type="EMBL" id="AOZ70278.1"/>
    </source>
</evidence>
<dbReference type="Pfam" id="PF22042">
    <property type="entry name" value="EF-G_D2"/>
    <property type="match status" value="1"/>
</dbReference>
<dbReference type="SMART" id="SM00838">
    <property type="entry name" value="EFG_C"/>
    <property type="match status" value="1"/>
</dbReference>
<feature type="domain" description="Tr-type G" evidence="9">
    <location>
        <begin position="8"/>
        <end position="296"/>
    </location>
</feature>
<evidence type="ECO:0000256" key="2">
    <source>
        <dbReference type="ARBA" id="ARBA00017872"/>
    </source>
</evidence>
<dbReference type="GO" id="GO:0097216">
    <property type="term" value="F:guanosine tetraphosphate binding"/>
    <property type="evidence" value="ECO:0007669"/>
    <property type="project" value="UniProtKB-ARBA"/>
</dbReference>
<dbReference type="GO" id="GO:0003746">
    <property type="term" value="F:translation elongation factor activity"/>
    <property type="evidence" value="ECO:0007669"/>
    <property type="project" value="UniProtKB-UniRule"/>
</dbReference>
<dbReference type="FunFam" id="3.40.50.300:FF:000029">
    <property type="entry name" value="Elongation factor G"/>
    <property type="match status" value="1"/>
</dbReference>
<dbReference type="HAMAP" id="MF_00054_B">
    <property type="entry name" value="EF_G_EF_2_B"/>
    <property type="match status" value="1"/>
</dbReference>
<comment type="similarity">
    <text evidence="1 8">Belongs to the TRAFAC class translation factor GTPase superfamily. Classic translation factor GTPase family. EF-G/EF-2 subfamily.</text>
</comment>
<dbReference type="InterPro" id="IPR035647">
    <property type="entry name" value="EFG_III/V"/>
</dbReference>
<dbReference type="Gene3D" id="3.30.70.240">
    <property type="match status" value="1"/>
</dbReference>
<dbReference type="EMBL" id="CP017781">
    <property type="protein sequence ID" value="AOZ70278.1"/>
    <property type="molecule type" value="Genomic_DNA"/>
</dbReference>
<dbReference type="Gene3D" id="3.30.230.10">
    <property type="match status" value="1"/>
</dbReference>
<dbReference type="PRINTS" id="PR00315">
    <property type="entry name" value="ELONGATNFCT"/>
</dbReference>
<keyword evidence="4 8" id="KW-0251">Elongation factor</keyword>
<dbReference type="FunFam" id="2.40.30.10:FF:000006">
    <property type="entry name" value="Elongation factor G"/>
    <property type="match status" value="1"/>
</dbReference>
<proteinExistence type="inferred from homology"/>
<dbReference type="SUPFAM" id="SSF52540">
    <property type="entry name" value="P-loop containing nucleoside triphosphate hydrolases"/>
    <property type="match status" value="1"/>
</dbReference>
<dbReference type="InterPro" id="IPR005225">
    <property type="entry name" value="Small_GTP-bd"/>
</dbReference>
<dbReference type="InterPro" id="IPR005517">
    <property type="entry name" value="Transl_elong_EFG/EF2_IV"/>
</dbReference>
<protein>
    <recommendedName>
        <fullName evidence="2 8">Elongation factor G</fullName>
        <shortName evidence="8">EF-G</shortName>
    </recommendedName>
</protein>
<dbReference type="FunFam" id="3.30.70.870:FF:000001">
    <property type="entry name" value="Elongation factor G"/>
    <property type="match status" value="1"/>
</dbReference>
<evidence type="ECO:0000256" key="6">
    <source>
        <dbReference type="ARBA" id="ARBA00023134"/>
    </source>
</evidence>
<dbReference type="Pfam" id="PF00009">
    <property type="entry name" value="GTP_EFTU"/>
    <property type="match status" value="1"/>
</dbReference>
<dbReference type="RefSeq" id="WP_071166713.1">
    <property type="nucleotide sequence ID" value="NZ_CP017781.1"/>
</dbReference>
<dbReference type="InterPro" id="IPR041095">
    <property type="entry name" value="EFG_II"/>
</dbReference>
<evidence type="ECO:0000313" key="11">
    <source>
        <dbReference type="Proteomes" id="UP000176562"/>
    </source>
</evidence>
<dbReference type="SUPFAM" id="SSF54980">
    <property type="entry name" value="EF-G C-terminal domain-like"/>
    <property type="match status" value="2"/>
</dbReference>
<dbReference type="AlphaFoldDB" id="A0A1D9MER0"/>
<sequence length="707" mass="78213">MARAYPLSRYRNFGIMAHIDAGKTTTTERILFYTGKNHKIGETHDGASTMDWMEQEQERGITITSAATTTFWQRQEDPTAEGTSDTKYRFNIIDTPGHVDFTIEVERSLAVLDGAVCLLDANAGVEPQTETVWRQADRYKVPRIVFVNKMDKIGADYFKCVDMIKDRTGGTPCPVALPIGAEDQLEGQIDLIKMEEWVWKGEDLGASWIRQPIREELKDLAEEWRGKMIELAVEMDDDAMEAYLEGNEPDEDTLRKLIRKGTLAMAFFPVLAGSAFKNKGVQPLLNAVIDFLPGPLDVPAYVGFAPGDETETRNIERHASDDEPFSGLAFKIMNDPFVGSLTFTRIYSGTMKKGDSVLNSTKGKKERIGRMMMMHSINREEIEEAFAGDIIALAGLKETTTGDTLCDPSKPVVLETMTFPDPVIEIAVEPKSKADQEKMGLALARLAAEDPSFRVETNFESGQTIMKGMGELHLDILVDRMRREFKVEANIGAPQVAYRETISQPADIDYTHKKQTGGTGQFARVKLEIKPTEPGEGYSFESKIVGGAVPKEYIPGVEKGIKSVMDSGPLAGFPVIDFKVALVDGAFHDVDSSVLAFEIATRAAMREGLKKAGAKLLEPIMKVEVVTPEEYTGGIIGDLTSRRGMVQGQDTRGNANVINAMVPLANMFGYINTLRSMSSGRAVFTMIFDHYEAVPQNISDEIQKKYA</sequence>
<accession>A0A1D9MER0</accession>
<evidence type="ECO:0000256" key="4">
    <source>
        <dbReference type="ARBA" id="ARBA00022768"/>
    </source>
</evidence>
<evidence type="ECO:0000259" key="9">
    <source>
        <dbReference type="PROSITE" id="PS51722"/>
    </source>
</evidence>
<dbReference type="SMART" id="SM00889">
    <property type="entry name" value="EFG_IV"/>
    <property type="match status" value="1"/>
</dbReference>
<dbReference type="InterPro" id="IPR000640">
    <property type="entry name" value="EFG_V-like"/>
</dbReference>
<keyword evidence="3 8" id="KW-0547">Nucleotide-binding</keyword>
<comment type="subcellular location">
    <subcellularLocation>
        <location evidence="8">Cytoplasm</location>
    </subcellularLocation>
</comment>
<dbReference type="NCBIfam" id="TIGR00231">
    <property type="entry name" value="small_GTP"/>
    <property type="match status" value="1"/>
</dbReference>
<dbReference type="Pfam" id="PF03764">
    <property type="entry name" value="EFG_IV"/>
    <property type="match status" value="1"/>
</dbReference>
<dbReference type="Proteomes" id="UP000176562">
    <property type="component" value="Chromosome"/>
</dbReference>
<dbReference type="KEGG" id="rhp:LPB142_13890"/>
<dbReference type="InterPro" id="IPR009000">
    <property type="entry name" value="Transl_B-barrel_sf"/>
</dbReference>
<evidence type="ECO:0000256" key="5">
    <source>
        <dbReference type="ARBA" id="ARBA00022917"/>
    </source>
</evidence>
<feature type="binding site" evidence="8">
    <location>
        <begin position="17"/>
        <end position="24"/>
    </location>
    <ligand>
        <name>GTP</name>
        <dbReference type="ChEBI" id="CHEBI:37565"/>
    </ligand>
</feature>
<evidence type="ECO:0000256" key="7">
    <source>
        <dbReference type="ARBA" id="ARBA00024731"/>
    </source>
</evidence>
<dbReference type="InterPro" id="IPR009022">
    <property type="entry name" value="EFG_III"/>
</dbReference>
<dbReference type="InterPro" id="IPR027417">
    <property type="entry name" value="P-loop_NTPase"/>
</dbReference>
<dbReference type="GO" id="GO:0005525">
    <property type="term" value="F:GTP binding"/>
    <property type="evidence" value="ECO:0007669"/>
    <property type="project" value="UniProtKB-UniRule"/>
</dbReference>
<dbReference type="PROSITE" id="PS00301">
    <property type="entry name" value="G_TR_1"/>
    <property type="match status" value="1"/>
</dbReference>